<dbReference type="Pfam" id="PF01042">
    <property type="entry name" value="Ribonuc_L-PSP"/>
    <property type="match status" value="1"/>
</dbReference>
<accession>A0A7G2C6S5</accession>
<dbReference type="AlphaFoldDB" id="A0A7G2C6S5"/>
<dbReference type="InterPro" id="IPR035959">
    <property type="entry name" value="RutC-like_sf"/>
</dbReference>
<dbReference type="SUPFAM" id="SSF55298">
    <property type="entry name" value="YjgF-like"/>
    <property type="match status" value="1"/>
</dbReference>
<dbReference type="PANTHER" id="PTHR43760">
    <property type="entry name" value="ENDORIBONUCLEASE-RELATED"/>
    <property type="match status" value="1"/>
</dbReference>
<proteinExistence type="predicted"/>
<dbReference type="Gene3D" id="3.30.1330.40">
    <property type="entry name" value="RutC-like"/>
    <property type="match status" value="1"/>
</dbReference>
<dbReference type="CDD" id="cd02199">
    <property type="entry name" value="YjgF_YER057c_UK114_like_1"/>
    <property type="match status" value="1"/>
</dbReference>
<sequence length="161" mass="17070">MSVVKQNLAKAGIKLPPMVLPLASYTPYVQSGNLLFISGQLPKDAAGKMLTGQLGADVQVAEAQQAARWCGVNLLSAIQHAVNDDWSKVRRVVKLTCFVNSAPQFKEHHLVANGVSDLMGEIFGKEVGTHARSAVGVSQLPLGVAVEVEAIIELNVASSKL</sequence>
<dbReference type="InterPro" id="IPR013813">
    <property type="entry name" value="Endoribo_LPSP/chorism_mut-like"/>
</dbReference>
<dbReference type="EMBL" id="LR877147">
    <property type="protein sequence ID" value="CAD2214497.1"/>
    <property type="molecule type" value="Genomic_DNA"/>
</dbReference>
<organism evidence="1 2">
    <name type="scientific">Angomonas deanei</name>
    <dbReference type="NCBI Taxonomy" id="59799"/>
    <lineage>
        <taxon>Eukaryota</taxon>
        <taxon>Discoba</taxon>
        <taxon>Euglenozoa</taxon>
        <taxon>Kinetoplastea</taxon>
        <taxon>Metakinetoplastina</taxon>
        <taxon>Trypanosomatida</taxon>
        <taxon>Trypanosomatidae</taxon>
        <taxon>Strigomonadinae</taxon>
        <taxon>Angomonas</taxon>
    </lineage>
</organism>
<name>A0A7G2C6S5_9TRYP</name>
<gene>
    <name evidence="1" type="ORF">ADEAN_000194400</name>
</gene>
<keyword evidence="2" id="KW-1185">Reference proteome</keyword>
<dbReference type="Proteomes" id="UP000515908">
    <property type="component" value="Chromosome 03"/>
</dbReference>
<dbReference type="VEuPathDB" id="TriTrypDB:ADEAN_000194400"/>
<reference evidence="1 2" key="1">
    <citation type="submission" date="2020-08" db="EMBL/GenBank/DDBJ databases">
        <authorList>
            <person name="Newling K."/>
            <person name="Davey J."/>
            <person name="Forrester S."/>
        </authorList>
    </citation>
    <scope>NUCLEOTIDE SEQUENCE [LARGE SCALE GENOMIC DNA]</scope>
    <source>
        <strain evidence="2">Crithidia deanei Carvalho (ATCC PRA-265)</strain>
    </source>
</reference>
<evidence type="ECO:0000313" key="2">
    <source>
        <dbReference type="Proteomes" id="UP000515908"/>
    </source>
</evidence>
<dbReference type="InterPro" id="IPR006175">
    <property type="entry name" value="YjgF/YER057c/UK114"/>
</dbReference>
<protein>
    <submittedName>
        <fullName evidence="1">YjgF/chorismate_mutase-like, putative endoribonuclease/Endoribonuclease L-PSP, putative</fullName>
    </submittedName>
</protein>
<evidence type="ECO:0000313" key="1">
    <source>
        <dbReference type="EMBL" id="CAD2214497.1"/>
    </source>
</evidence>
<dbReference type="PANTHER" id="PTHR43760:SF1">
    <property type="entry name" value="ENDORIBONUCLEASE L-PSP_CHORISMATE MUTASE-LIKE DOMAIN-CONTAINING PROTEIN"/>
    <property type="match status" value="1"/>
</dbReference>